<evidence type="ECO:0000256" key="4">
    <source>
        <dbReference type="ARBA" id="ARBA00022679"/>
    </source>
</evidence>
<keyword evidence="3 6" id="KW-0489">Methyltransferase</keyword>
<dbReference type="NCBIfam" id="TIGR00138">
    <property type="entry name" value="rsmG_gidB"/>
    <property type="match status" value="1"/>
</dbReference>
<name>W9SLG2_9ROSA</name>
<dbReference type="InterPro" id="IPR029063">
    <property type="entry name" value="SAM-dependent_MTases_sf"/>
</dbReference>
<gene>
    <name evidence="6" type="ORF">L484_010092</name>
</gene>
<accession>W9SLG2</accession>
<dbReference type="KEGG" id="mnt:21393398"/>
<dbReference type="OrthoDB" id="784548at2759"/>
<dbReference type="HAMAP" id="MF_00074">
    <property type="entry name" value="16SrRNA_methyltr_G"/>
    <property type="match status" value="1"/>
</dbReference>
<evidence type="ECO:0000313" key="6">
    <source>
        <dbReference type="EMBL" id="EXC34222.1"/>
    </source>
</evidence>
<dbReference type="FunFam" id="3.40.50.150:FF:000041">
    <property type="entry name" value="Ribosomal RNA small subunit methyltransferase G"/>
    <property type="match status" value="1"/>
</dbReference>
<evidence type="ECO:0000256" key="2">
    <source>
        <dbReference type="ARBA" id="ARBA00022552"/>
    </source>
</evidence>
<dbReference type="GO" id="GO:0070043">
    <property type="term" value="F:rRNA (guanine-N7-)-methyltransferase activity"/>
    <property type="evidence" value="ECO:0007669"/>
    <property type="project" value="TreeGrafter"/>
</dbReference>
<sequence>MLIKRSLLPFSLGTFVKHLPTANPPPSFSPLGFRRETFSTNTIKSSHFQTLTSSQQDQLRLYVDSLLQWNQKMNLTAVTEVDEVMERHVEDSLAIIPPIRNSYLSHCSSSCDHLKLVDVGSGAGLPGLILAIACPGWEVTLMESMNKRCVFLEHVIAYVGLANVQVVRGRAENLGRDQCFREKFDVTVARAVAEMRVLAEYCLPLVRVGGLFVAAKGHDPEVEVTKAERAIEMMGASVLQVCSVESHSPHGQRTAVVCFKARPTPKKYPRDPGTPAKLPL</sequence>
<keyword evidence="5" id="KW-0949">S-adenosyl-L-methionine</keyword>
<organism evidence="6 7">
    <name type="scientific">Morus notabilis</name>
    <dbReference type="NCBI Taxonomy" id="981085"/>
    <lineage>
        <taxon>Eukaryota</taxon>
        <taxon>Viridiplantae</taxon>
        <taxon>Streptophyta</taxon>
        <taxon>Embryophyta</taxon>
        <taxon>Tracheophyta</taxon>
        <taxon>Spermatophyta</taxon>
        <taxon>Magnoliopsida</taxon>
        <taxon>eudicotyledons</taxon>
        <taxon>Gunneridae</taxon>
        <taxon>Pentapetalae</taxon>
        <taxon>rosids</taxon>
        <taxon>fabids</taxon>
        <taxon>Rosales</taxon>
        <taxon>Moraceae</taxon>
        <taxon>Moreae</taxon>
        <taxon>Morus</taxon>
    </lineage>
</organism>
<dbReference type="Pfam" id="PF02527">
    <property type="entry name" value="GidB"/>
    <property type="match status" value="1"/>
</dbReference>
<evidence type="ECO:0000256" key="1">
    <source>
        <dbReference type="ARBA" id="ARBA00022490"/>
    </source>
</evidence>
<dbReference type="InterPro" id="IPR003682">
    <property type="entry name" value="rRNA_ssu_MeTfrase_G"/>
</dbReference>
<dbReference type="SUPFAM" id="SSF53335">
    <property type="entry name" value="S-adenosyl-L-methionine-dependent methyltransferases"/>
    <property type="match status" value="1"/>
</dbReference>
<evidence type="ECO:0000313" key="7">
    <source>
        <dbReference type="Proteomes" id="UP000030645"/>
    </source>
</evidence>
<dbReference type="PANTHER" id="PTHR31760:SF0">
    <property type="entry name" value="S-ADENOSYL-L-METHIONINE-DEPENDENT METHYLTRANSFERASES SUPERFAMILY PROTEIN"/>
    <property type="match status" value="1"/>
</dbReference>
<dbReference type="eggNOG" id="ENOG502QR3G">
    <property type="taxonomic scope" value="Eukaryota"/>
</dbReference>
<evidence type="ECO:0000256" key="5">
    <source>
        <dbReference type="ARBA" id="ARBA00022691"/>
    </source>
</evidence>
<dbReference type="PANTHER" id="PTHR31760">
    <property type="entry name" value="S-ADENOSYL-L-METHIONINE-DEPENDENT METHYLTRANSFERASES SUPERFAMILY PROTEIN"/>
    <property type="match status" value="1"/>
</dbReference>
<evidence type="ECO:0000256" key="3">
    <source>
        <dbReference type="ARBA" id="ARBA00022603"/>
    </source>
</evidence>
<dbReference type="EMBL" id="KE346348">
    <property type="protein sequence ID" value="EXC34222.1"/>
    <property type="molecule type" value="Genomic_DNA"/>
</dbReference>
<dbReference type="Proteomes" id="UP000030645">
    <property type="component" value="Unassembled WGS sequence"/>
</dbReference>
<keyword evidence="2" id="KW-0698">rRNA processing</keyword>
<protein>
    <submittedName>
        <fullName evidence="6">Ribosomal RNA small subunit methyltransferase G</fullName>
    </submittedName>
</protein>
<dbReference type="STRING" id="981085.W9SLG2"/>
<keyword evidence="7" id="KW-1185">Reference proteome</keyword>
<dbReference type="AlphaFoldDB" id="W9SLG2"/>
<dbReference type="Gene3D" id="3.40.50.150">
    <property type="entry name" value="Vaccinia Virus protein VP39"/>
    <property type="match status" value="1"/>
</dbReference>
<keyword evidence="4 6" id="KW-0808">Transferase</keyword>
<reference evidence="7" key="1">
    <citation type="submission" date="2013-01" db="EMBL/GenBank/DDBJ databases">
        <title>Draft Genome Sequence of a Mulberry Tree, Morus notabilis C.K. Schneid.</title>
        <authorList>
            <person name="He N."/>
            <person name="Zhao S."/>
        </authorList>
    </citation>
    <scope>NUCLEOTIDE SEQUENCE</scope>
</reference>
<dbReference type="GO" id="GO:0005829">
    <property type="term" value="C:cytosol"/>
    <property type="evidence" value="ECO:0007669"/>
    <property type="project" value="TreeGrafter"/>
</dbReference>
<keyword evidence="1" id="KW-0963">Cytoplasm</keyword>
<proteinExistence type="inferred from homology"/>
<dbReference type="CDD" id="cd02440">
    <property type="entry name" value="AdoMet_MTases"/>
    <property type="match status" value="1"/>
</dbReference>